<accession>A0A5A7V734</accession>
<evidence type="ECO:0000259" key="1">
    <source>
        <dbReference type="Pfam" id="PF13976"/>
    </source>
</evidence>
<organism evidence="2 3">
    <name type="scientific">Cucumis melo var. makuwa</name>
    <name type="common">Oriental melon</name>
    <dbReference type="NCBI Taxonomy" id="1194695"/>
    <lineage>
        <taxon>Eukaryota</taxon>
        <taxon>Viridiplantae</taxon>
        <taxon>Streptophyta</taxon>
        <taxon>Embryophyta</taxon>
        <taxon>Tracheophyta</taxon>
        <taxon>Spermatophyta</taxon>
        <taxon>Magnoliopsida</taxon>
        <taxon>eudicotyledons</taxon>
        <taxon>Gunneridae</taxon>
        <taxon>Pentapetalae</taxon>
        <taxon>rosids</taxon>
        <taxon>fabids</taxon>
        <taxon>Cucurbitales</taxon>
        <taxon>Cucurbitaceae</taxon>
        <taxon>Benincaseae</taxon>
        <taxon>Cucumis</taxon>
    </lineage>
</organism>
<protein>
    <submittedName>
        <fullName evidence="2">Retrovirus-related Pol polyprotein from transposon TNT 1-94</fullName>
    </submittedName>
</protein>
<dbReference type="PANTHER" id="PTHR42648:SF28">
    <property type="entry name" value="TRANSPOSON-ENCODED PROTEIN WITH RIBONUCLEASE H-LIKE AND RETROVIRUS ZINC FINGER-LIKE DOMAINS"/>
    <property type="match status" value="1"/>
</dbReference>
<sequence length="353" mass="40509">MDPSKTLTDNIDEFKKTVSEFKSLEDKLSDENEVYVLLNSLPKAYKVVKIAPKYAKDSVKTDAIVSAIRTRELEFQLSQKEHHNGDGLFVKGKLQSNQWKNSSNSLSNDEKKAKHKKKYGTVKLLRNVRHVPHLKRNLTSLGMLDSLECEYKGKGGVSEANLWHKRLSHISQKGLKALSKQDILPQEIINKLSFCEHCVLGKARKQSFTKTQRTTKGILDYIHSDLWGPTSTPSLRFLTPKEKWSKRRPNLNDLKVFGCVGSKDELVHIKDLLSKEFDMKDLEESRKILGIDITRDRDQSILSISQSTLQMLDQQLSLLHNTLNYQLQILLVILTLNTNNKWKMCPIAKLWEV</sequence>
<dbReference type="AlphaFoldDB" id="A0A5A7V734"/>
<dbReference type="InterPro" id="IPR039537">
    <property type="entry name" value="Retrotran_Ty1/copia-like"/>
</dbReference>
<dbReference type="PANTHER" id="PTHR42648">
    <property type="entry name" value="TRANSPOSASE, PUTATIVE-RELATED"/>
    <property type="match status" value="1"/>
</dbReference>
<gene>
    <name evidence="2" type="ORF">E6C27_scaffold548G001160</name>
</gene>
<dbReference type="Pfam" id="PF14223">
    <property type="entry name" value="Retrotran_gag_2"/>
    <property type="match status" value="1"/>
</dbReference>
<evidence type="ECO:0000313" key="2">
    <source>
        <dbReference type="EMBL" id="KAA0064182.1"/>
    </source>
</evidence>
<proteinExistence type="predicted"/>
<dbReference type="Pfam" id="PF13976">
    <property type="entry name" value="gag_pre-integrs"/>
    <property type="match status" value="1"/>
</dbReference>
<evidence type="ECO:0000313" key="3">
    <source>
        <dbReference type="Proteomes" id="UP000321393"/>
    </source>
</evidence>
<name>A0A5A7V734_CUCMM</name>
<comment type="caution">
    <text evidence="2">The sequence shown here is derived from an EMBL/GenBank/DDBJ whole genome shotgun (WGS) entry which is preliminary data.</text>
</comment>
<reference evidence="2 3" key="1">
    <citation type="submission" date="2019-08" db="EMBL/GenBank/DDBJ databases">
        <title>Draft genome sequences of two oriental melons (Cucumis melo L. var makuwa).</title>
        <authorList>
            <person name="Kwon S.-Y."/>
        </authorList>
    </citation>
    <scope>NUCLEOTIDE SEQUENCE [LARGE SCALE GENOMIC DNA]</scope>
    <source>
        <strain evidence="3">cv. SW 3</strain>
        <tissue evidence="2">Leaf</tissue>
    </source>
</reference>
<feature type="domain" description="GAG-pre-integrase" evidence="1">
    <location>
        <begin position="158"/>
        <end position="202"/>
    </location>
</feature>
<dbReference type="OrthoDB" id="1422884at2759"/>
<dbReference type="Proteomes" id="UP000321393">
    <property type="component" value="Unassembled WGS sequence"/>
</dbReference>
<dbReference type="EMBL" id="SSTE01001908">
    <property type="protein sequence ID" value="KAA0064182.1"/>
    <property type="molecule type" value="Genomic_DNA"/>
</dbReference>
<dbReference type="InterPro" id="IPR025724">
    <property type="entry name" value="GAG-pre-integrase_dom"/>
</dbReference>